<dbReference type="Proteomes" id="UP000807504">
    <property type="component" value="Unassembled WGS sequence"/>
</dbReference>
<reference evidence="1" key="1">
    <citation type="journal article" date="2020" name="bioRxiv">
        <title>Chromosome-level reference genome of the European wasp spider Argiope bruennichi: a resource for studies on range expansion and evolutionary adaptation.</title>
        <authorList>
            <person name="Sheffer M.M."/>
            <person name="Hoppe A."/>
            <person name="Krehenwinkel H."/>
            <person name="Uhl G."/>
            <person name="Kuss A.W."/>
            <person name="Jensen L."/>
            <person name="Jensen C."/>
            <person name="Gillespie R.G."/>
            <person name="Hoff K.J."/>
            <person name="Prost S."/>
        </authorList>
    </citation>
    <scope>NUCLEOTIDE SEQUENCE</scope>
</reference>
<evidence type="ECO:0000313" key="1">
    <source>
        <dbReference type="EMBL" id="KAF8784961.1"/>
    </source>
</evidence>
<evidence type="ECO:0000313" key="2">
    <source>
        <dbReference type="Proteomes" id="UP000807504"/>
    </source>
</evidence>
<dbReference type="AlphaFoldDB" id="A0A8T0F2A5"/>
<name>A0A8T0F2A5_ARGBR</name>
<reference evidence="1" key="2">
    <citation type="submission" date="2020-06" db="EMBL/GenBank/DDBJ databases">
        <authorList>
            <person name="Sheffer M."/>
        </authorList>
    </citation>
    <scope>NUCLEOTIDE SEQUENCE</scope>
</reference>
<dbReference type="EMBL" id="JABXBU010000030">
    <property type="protein sequence ID" value="KAF8784961.1"/>
    <property type="molecule type" value="Genomic_DNA"/>
</dbReference>
<sequence length="191" mass="22032">MPLMESCLPEEVLVAWERKHSIETDAKGSRSLEHLMTFFRLQVQGDEMMQLAKSGFGTNIRKRDPPTERIKPNDLMTASALQIGLKEIRQLTEVQSWKYVPGNMNLLSCGYSPRQMLNSKWWEGPSWLKQNAEHWPDGEISCEPREVNVGRKKTRNVNVDLANDAPPLLICNVSDYDKMIKVFAWVLRFVK</sequence>
<comment type="caution">
    <text evidence="1">The sequence shown here is derived from an EMBL/GenBank/DDBJ whole genome shotgun (WGS) entry which is preliminary data.</text>
</comment>
<proteinExistence type="predicted"/>
<gene>
    <name evidence="1" type="ORF">HNY73_010567</name>
</gene>
<organism evidence="1 2">
    <name type="scientific">Argiope bruennichi</name>
    <name type="common">Wasp spider</name>
    <name type="synonym">Aranea bruennichi</name>
    <dbReference type="NCBI Taxonomy" id="94029"/>
    <lineage>
        <taxon>Eukaryota</taxon>
        <taxon>Metazoa</taxon>
        <taxon>Ecdysozoa</taxon>
        <taxon>Arthropoda</taxon>
        <taxon>Chelicerata</taxon>
        <taxon>Arachnida</taxon>
        <taxon>Araneae</taxon>
        <taxon>Araneomorphae</taxon>
        <taxon>Entelegynae</taxon>
        <taxon>Araneoidea</taxon>
        <taxon>Araneidae</taxon>
        <taxon>Argiope</taxon>
    </lineage>
</organism>
<keyword evidence="2" id="KW-1185">Reference proteome</keyword>
<accession>A0A8T0F2A5</accession>
<protein>
    <submittedName>
        <fullName evidence="1">Uncharacterized protein</fullName>
    </submittedName>
</protein>